<reference evidence="2 3" key="1">
    <citation type="submission" date="2017-05" db="EMBL/GenBank/DDBJ databases">
        <title>The complete genome sequence of Deinococcus ficus isolated from the rhizosphere of the Ficus religiosa L. in Taiwan.</title>
        <authorList>
            <person name="Wu K.-M."/>
            <person name="Liao T.-L."/>
            <person name="Liu Y.-M."/>
            <person name="Young C.-C."/>
            <person name="Tsai S.-F."/>
        </authorList>
    </citation>
    <scope>NUCLEOTIDE SEQUENCE [LARGE SCALE GENOMIC DNA]</scope>
    <source>
        <strain evidence="2 3">CC-FR2-10</strain>
    </source>
</reference>
<dbReference type="STRING" id="317577.GCA_000419625_00498"/>
<feature type="chain" id="PRO_5011305839" evidence="1">
    <location>
        <begin position="34"/>
        <end position="173"/>
    </location>
</feature>
<dbReference type="EMBL" id="CP021081">
    <property type="protein sequence ID" value="ASN80149.1"/>
    <property type="molecule type" value="Genomic_DNA"/>
</dbReference>
<proteinExistence type="predicted"/>
<dbReference type="Proteomes" id="UP000259030">
    <property type="component" value="Chromosome"/>
</dbReference>
<dbReference type="AlphaFoldDB" id="A0A221SU14"/>
<keyword evidence="1" id="KW-0732">Signal</keyword>
<gene>
    <name evidence="2" type="ORF">DFI_03205</name>
</gene>
<sequence length="173" mass="19034">MFRSARLPVPARLLLLAPALLLGGAAAKPSALAPNLAVLKQDALPLCYDAAVFVNDRQDTALEKRAEAKIAALLTDLKLKASEFDTARFCDRVLSLTFDMDNATAPTLYNADFVLETLNAYDESVDLKIAVIWNVGRWGGDPAKYSADQVTRRLDDVLNVFVQAFREDFTSLR</sequence>
<evidence type="ECO:0000313" key="3">
    <source>
        <dbReference type="Proteomes" id="UP000259030"/>
    </source>
</evidence>
<dbReference type="KEGG" id="dfc:DFI_03205"/>
<evidence type="ECO:0000256" key="1">
    <source>
        <dbReference type="SAM" id="SignalP"/>
    </source>
</evidence>
<feature type="signal peptide" evidence="1">
    <location>
        <begin position="1"/>
        <end position="33"/>
    </location>
</feature>
<dbReference type="OrthoDB" id="74328at2"/>
<accession>A0A221SU14</accession>
<name>A0A221SU14_9DEIO</name>
<dbReference type="RefSeq" id="WP_022800123.1">
    <property type="nucleotide sequence ID" value="NZ_ATTJ01000001.1"/>
</dbReference>
<protein>
    <submittedName>
        <fullName evidence="2">Uncharacterized protein</fullName>
    </submittedName>
</protein>
<evidence type="ECO:0000313" key="2">
    <source>
        <dbReference type="EMBL" id="ASN80149.1"/>
    </source>
</evidence>
<organism evidence="2 3">
    <name type="scientific">Deinococcus ficus</name>
    <dbReference type="NCBI Taxonomy" id="317577"/>
    <lineage>
        <taxon>Bacteria</taxon>
        <taxon>Thermotogati</taxon>
        <taxon>Deinococcota</taxon>
        <taxon>Deinococci</taxon>
        <taxon>Deinococcales</taxon>
        <taxon>Deinococcaceae</taxon>
        <taxon>Deinococcus</taxon>
    </lineage>
</organism>
<keyword evidence="3" id="KW-1185">Reference proteome</keyword>